<keyword evidence="1" id="KW-1133">Transmembrane helix</keyword>
<organism evidence="2">
    <name type="scientific">bioreactor metagenome</name>
    <dbReference type="NCBI Taxonomy" id="1076179"/>
    <lineage>
        <taxon>unclassified sequences</taxon>
        <taxon>metagenomes</taxon>
        <taxon>ecological metagenomes</taxon>
    </lineage>
</organism>
<evidence type="ECO:0000256" key="1">
    <source>
        <dbReference type="SAM" id="Phobius"/>
    </source>
</evidence>
<feature type="transmembrane region" description="Helical" evidence="1">
    <location>
        <begin position="42"/>
        <end position="60"/>
    </location>
</feature>
<keyword evidence="1" id="KW-0812">Transmembrane</keyword>
<gene>
    <name evidence="2" type="ORF">SDC9_68988</name>
</gene>
<evidence type="ECO:0000313" key="2">
    <source>
        <dbReference type="EMBL" id="MPM22533.1"/>
    </source>
</evidence>
<proteinExistence type="predicted"/>
<comment type="caution">
    <text evidence="2">The sequence shown here is derived from an EMBL/GenBank/DDBJ whole genome shotgun (WGS) entry which is preliminary data.</text>
</comment>
<keyword evidence="1" id="KW-0472">Membrane</keyword>
<protein>
    <submittedName>
        <fullName evidence="2">Uncharacterized protein</fullName>
    </submittedName>
</protein>
<reference evidence="2" key="1">
    <citation type="submission" date="2019-08" db="EMBL/GenBank/DDBJ databases">
        <authorList>
            <person name="Kucharzyk K."/>
            <person name="Murdoch R.W."/>
            <person name="Higgins S."/>
            <person name="Loffler F."/>
        </authorList>
    </citation>
    <scope>NUCLEOTIDE SEQUENCE</scope>
</reference>
<accession>A0A644Y7I2</accession>
<dbReference type="EMBL" id="VSSQ01003828">
    <property type="protein sequence ID" value="MPM22533.1"/>
    <property type="molecule type" value="Genomic_DNA"/>
</dbReference>
<sequence>MIKNRYRKQPSRACEAAIMQAAARQIGVEHCYWHARRIRRTIRLGVAAGVTVMVLVWLYLANMPRRADYDQLCASWEWSMFEAESRSLAAGLDDLQQKGN</sequence>
<name>A0A644Y7I2_9ZZZZ</name>
<dbReference type="AlphaFoldDB" id="A0A644Y7I2"/>